<name>A0A371B018_9FIRM</name>
<evidence type="ECO:0000259" key="2">
    <source>
        <dbReference type="PROSITE" id="PS50234"/>
    </source>
</evidence>
<dbReference type="SUPFAM" id="SSF53300">
    <property type="entry name" value="vWA-like"/>
    <property type="match status" value="1"/>
</dbReference>
<dbReference type="Gene3D" id="3.40.50.410">
    <property type="entry name" value="von Willebrand factor, type A domain"/>
    <property type="match status" value="1"/>
</dbReference>
<gene>
    <name evidence="3" type="ORF">DWV06_00565</name>
</gene>
<dbReference type="Proteomes" id="UP000255036">
    <property type="component" value="Unassembled WGS sequence"/>
</dbReference>
<accession>A0A371B018</accession>
<dbReference type="EMBL" id="QRCT01000005">
    <property type="protein sequence ID" value="RDU25175.1"/>
    <property type="molecule type" value="Genomic_DNA"/>
</dbReference>
<keyword evidence="4" id="KW-1185">Reference proteome</keyword>
<feature type="compositionally biased region" description="Basic and acidic residues" evidence="1">
    <location>
        <begin position="60"/>
        <end position="75"/>
    </location>
</feature>
<dbReference type="NCBIfam" id="TIGR04215">
    <property type="entry name" value="choice_anch_A"/>
    <property type="match status" value="1"/>
</dbReference>
<organism evidence="3 4">
    <name type="scientific">Anaerosacchariphilus polymeriproducens</name>
    <dbReference type="NCBI Taxonomy" id="1812858"/>
    <lineage>
        <taxon>Bacteria</taxon>
        <taxon>Bacillati</taxon>
        <taxon>Bacillota</taxon>
        <taxon>Clostridia</taxon>
        <taxon>Lachnospirales</taxon>
        <taxon>Lachnospiraceae</taxon>
        <taxon>Anaerosacchariphilus</taxon>
    </lineage>
</organism>
<evidence type="ECO:0000256" key="1">
    <source>
        <dbReference type="SAM" id="MobiDB-lite"/>
    </source>
</evidence>
<evidence type="ECO:0000313" key="3">
    <source>
        <dbReference type="EMBL" id="RDU25175.1"/>
    </source>
</evidence>
<feature type="domain" description="VWFA" evidence="2">
    <location>
        <begin position="790"/>
        <end position="986"/>
    </location>
</feature>
<feature type="region of interest" description="Disordered" evidence="1">
    <location>
        <begin position="57"/>
        <end position="80"/>
    </location>
</feature>
<reference evidence="3 4" key="1">
    <citation type="submission" date="2018-07" db="EMBL/GenBank/DDBJ databases">
        <title>Anaerosacharophilus polymeroproducens gen. nov. sp. nov., an anaerobic bacterium isolated from salt field.</title>
        <authorList>
            <person name="Kim W."/>
            <person name="Yang S.-H."/>
            <person name="Oh J."/>
            <person name="Lee J.-H."/>
            <person name="Kwon K.K."/>
        </authorList>
    </citation>
    <scope>NUCLEOTIDE SEQUENCE [LARGE SCALE GENOMIC DNA]</scope>
    <source>
        <strain evidence="3 4">MCWD5</strain>
    </source>
</reference>
<dbReference type="InterPro" id="IPR026588">
    <property type="entry name" value="Choice_anch_A"/>
</dbReference>
<dbReference type="AlphaFoldDB" id="A0A371B018"/>
<proteinExistence type="predicted"/>
<evidence type="ECO:0000313" key="4">
    <source>
        <dbReference type="Proteomes" id="UP000255036"/>
    </source>
</evidence>
<dbReference type="Pfam" id="PF20597">
    <property type="entry name" value="pAdhesive_15"/>
    <property type="match status" value="1"/>
</dbReference>
<comment type="caution">
    <text evidence="3">The sequence shown here is derived from an EMBL/GenBank/DDBJ whole genome shotgun (WGS) entry which is preliminary data.</text>
</comment>
<protein>
    <submittedName>
        <fullName evidence="3">Choice-of-anchor A family protein</fullName>
    </submittedName>
</protein>
<dbReference type="InterPro" id="IPR002035">
    <property type="entry name" value="VWF_A"/>
</dbReference>
<sequence length="1095" mass="124476">MIGGYFMLNRNSSRMRKIVAMTMAILMTISQSQFFTNAKEQPKQVQSEDNEMENLISEQTGDRNVKEKNESKEQSPDVEQDLEDNLELFNDLKKSVTSSGEGFEKGLGTASNFGIFVNELFQANSEFESNIAVKKLNSLVSPTVAEGKDKAEQISYIRNFSDKKGNVLKENPLSEDYSMKTPYLVIGSVYKVINDNKSYVIDGKRLGFKDNLKVIQEPDDKTFIDLDSEFLYLSKLSTYLADFKTTQTSGIKSNGNSLELESTSEKEDIFNLSGSDFMNGDVKKIKLHTLYKNSTCIINVDLSDYSEFNLNAEAEIMGDNIDVVKDAGRVIWNFYTKKVEDNGEINYQPYKGKLTTTATTGGTFLAPSASIEINKDFYGCIIANSLNVNAKMKKIPFWGKIPSNEKNKKSLTSKVAKVKVKAKATYKGDFDSKNCKGRRIYKVNLSAVADKNKKESVTAGVKNVVIRYYISDYFDLTNECRSKLNDMKEVNCQYDKNKKCQYVEWKNQVIPQKVKWTAILELEAKDKFIGGNDIDTNIKGSGIYVENTQISKFPNLKVNVPVKFQIQSVEGSIGQGELISTELYSKSLNKNVPVQDLMFDSSEIFLGKEPTGELEYLWYQEGVKERATMFLSPVIINSDTSFMLKVIFKPYNTETDTDGKKGLAVSTTQSGNYNVKVSNADADKLEVNNTAVYTGDFNTENKTGQRTYSIKLNAQIQKSKWLPKDIVLIFENNKNIERNTTLKRDYKWTIANDIKEDEWYVYKGNLGYYNVRIGKEEKTGRLRFYDDESNQYFYIDKGVNLYNMPDVNDYISVFDEEKQAVIKFVKTIQEISPESNICILTYSPEKTVLNKTEGFKNVSKDSKQLFSMIENISYGDSSKKELILNEANNVLNDDKVKNNGREKAVILCSELSESPNLEWSEAIKSAELLKNDQHADVNVVNMMNTGSEYSMMLPDTIASLNPTNSARKHYFATNYNLTIDDVLTNISNEAFGSIAGSSIITYLNENFQFTEESKKMFEKDQNINYGFDKNKNQWFLKYEDQIIPTNEKNWSKEFEIEVKEEFHGGSNINAGKSEISYGNQRIKNFPDLFVNVPQK</sequence>
<dbReference type="PROSITE" id="PS50234">
    <property type="entry name" value="VWFA"/>
    <property type="match status" value="1"/>
</dbReference>
<dbReference type="InterPro" id="IPR036465">
    <property type="entry name" value="vWFA_dom_sf"/>
</dbReference>